<reference evidence="9" key="1">
    <citation type="submission" date="2024-05" db="EMBL/GenBank/DDBJ databases">
        <authorList>
            <person name="Laubscher F."/>
            <person name="Chudzinski V."/>
            <person name="Cordey S."/>
            <person name="Hosszu-Fellous K."/>
            <person name="Kaiser L."/>
        </authorList>
    </citation>
    <scope>NUCLEOTIDE SEQUENCE</scope>
    <source>
        <strain evidence="9">994D2-2</strain>
    </source>
</reference>
<evidence type="ECO:0000256" key="3">
    <source>
        <dbReference type="ARBA" id="ARBA00018091"/>
    </source>
</evidence>
<sequence length="756" mass="89403">MPWWRWRRGWRWPRRRWRTYRRRRRLPRRRPRRAVRRPRRRRVRRRRGRGWYRGRRYSRRLYRRRYVRRKRKTLIWRQWQPQNIRKCRIRGIIPMIICGHLRSNRNYALHSDDIVEQNTPFGGALSTTSWSLKVLYDQHQRGLNRWSSSNEMLDLARYNGCRFTFYRDKKTDFIVTYDISAPYKLDKYSSPSYHPGMMMLKTKNKILIPSFDTKPKGKSTVSVRIKPPKLFLDKWYTQEDLCTVNLVTFAVSAASFTHPFCPPQTDNPCCTFQVLKDFYYPIIGYSAAETKVSSVFSNILYKHCTYYQSFLTQQFIGKIVKLPDGTPASSLKSGPGNYPEGSNINKANIDDYNKWLADFNTGANQHYNFCNYKPNYQKLEWLRKYYFEWETYKKASIPPDHITPSVNWYEYHIGLFSPIFLSPFRSSSLEFPRAYQDVTYNPLVDKGVGNVIWFQYNTKADTQLTLPSCKCVIEDIPLWAAFYGYSDFVQQEIGPYTDAESVGFICVICPYTKPPMKNPDNPLMGYVFYDSNFGAGKWIDGSGFVPLYWQTRWRPETLFQESTMRDITMTGPFSYKDELKNTVLTAKYKFNFRWGGNLLHEQTIRNPCPTNANPSTGRQPRDVQVVDPLSVGPRFVFHSWDWRRGFLSEAAIKRIREQPLDYEAYSFMPKRPRFFPPTTGGEQLPREQEESSSSAEESNLISFEEGQEPKAQAVHKQLLKHLRKQRVLGQRLRALYQNLQKTQAGLHINPLLFNQA</sequence>
<evidence type="ECO:0000256" key="5">
    <source>
        <dbReference type="ARBA" id="ARBA00022561"/>
    </source>
</evidence>
<evidence type="ECO:0000256" key="1">
    <source>
        <dbReference type="ARBA" id="ARBA00004328"/>
    </source>
</evidence>
<keyword evidence="5 7" id="KW-0167">Capsid protein</keyword>
<evidence type="ECO:0000256" key="4">
    <source>
        <dbReference type="ARBA" id="ARBA00022431"/>
    </source>
</evidence>
<dbReference type="Pfam" id="PF02956">
    <property type="entry name" value="TT_ORF1"/>
    <property type="match status" value="1"/>
</dbReference>
<comment type="similarity">
    <text evidence="2 7">Belongs to the anelloviridae capsid protein family.</text>
</comment>
<evidence type="ECO:0000256" key="7">
    <source>
        <dbReference type="RuleBase" id="RU361230"/>
    </source>
</evidence>
<evidence type="ECO:0000313" key="9">
    <source>
        <dbReference type="EMBL" id="XBU06334.1"/>
    </source>
</evidence>
<keyword evidence="6 7" id="KW-0946">Virion</keyword>
<evidence type="ECO:0000256" key="8">
    <source>
        <dbReference type="SAM" id="MobiDB-lite"/>
    </source>
</evidence>
<evidence type="ECO:0000256" key="2">
    <source>
        <dbReference type="ARBA" id="ARBA00006131"/>
    </source>
</evidence>
<proteinExistence type="inferred from homology"/>
<accession>A0AAU7SS09</accession>
<name>A0AAU7SS09_9VIRU</name>
<comment type="function">
    <text evidence="7">Self-assembles to form an icosahedral capsid.</text>
</comment>
<comment type="subcellular location">
    <subcellularLocation>
        <location evidence="1 7">Virion</location>
    </subcellularLocation>
</comment>
<dbReference type="GO" id="GO:0039615">
    <property type="term" value="C:T=1 icosahedral viral capsid"/>
    <property type="evidence" value="ECO:0007669"/>
    <property type="project" value="UniProtKB-UniRule"/>
</dbReference>
<organism evidence="9">
    <name type="scientific">Alphatorquevirus homin20</name>
    <dbReference type="NCBI Taxonomy" id="3048422"/>
    <lineage>
        <taxon>Viruses</taxon>
        <taxon>Monodnaviria</taxon>
        <taxon>Shotokuvirae</taxon>
        <taxon>Commensaviricota</taxon>
        <taxon>Cardeaviricetes</taxon>
        <taxon>Sanitavirales</taxon>
        <taxon>Anelloviridae</taxon>
        <taxon>Alphatorquevirus</taxon>
    </lineage>
</organism>
<evidence type="ECO:0000256" key="6">
    <source>
        <dbReference type="ARBA" id="ARBA00022844"/>
    </source>
</evidence>
<dbReference type="InterPro" id="IPR004219">
    <property type="entry name" value="TTvirus_Unk"/>
</dbReference>
<protein>
    <recommendedName>
        <fullName evidence="3 7">Capsid protein</fullName>
    </recommendedName>
</protein>
<keyword evidence="4 7" id="KW-1140">T=1 icosahedral capsid protein</keyword>
<dbReference type="EMBL" id="PP856787">
    <property type="protein sequence ID" value="XBU06334.1"/>
    <property type="molecule type" value="Genomic_DNA"/>
</dbReference>
<feature type="region of interest" description="Disordered" evidence="8">
    <location>
        <begin position="671"/>
        <end position="701"/>
    </location>
</feature>